<dbReference type="PANTHER" id="PTHR37212">
    <property type="entry name" value="ACTIN PROTEIN 2/3 COMPLEX SUBUNIT-LIKE PROTEIN"/>
    <property type="match status" value="1"/>
</dbReference>
<feature type="region of interest" description="Disordered" evidence="1">
    <location>
        <begin position="46"/>
        <end position="70"/>
    </location>
</feature>
<dbReference type="Proteomes" id="UP001189122">
    <property type="component" value="Unassembled WGS sequence"/>
</dbReference>
<sequence length="459" mass="51604">MDDLDAPLDFESEDALVSSVPVANERKRKKIIGLDDLLSEFYHAGNPVNESKKSSKAKHHDSDEEDNTSKNKEKLLSKFVSECQKQVNDILTEDDIPLWGRRAFGRQRSPPPLDSRALINCKLLQSFTKSKFSSILEMTIDKGEAFLEGLLVDGWLLNLVFLCGSVEDCLASWTFYQGTLHSSKVDVQESGCDFWCSILPTEVEVNKPTVGLTWFPSFAQLKDALEIFGYSHGTLSPSASVDNASEICGPPVNIRCWLKLVATFCKMRNPCPIFSTSEVEELFDIIIWLFLDRQLQGLSFLLSECMLSIITFFTDEEWLMSSEKIATSIASRAPKDLNCFRIVECISGVDERTRGLRSQVSWQILTHSMGNPGANPVGILRSLSSVNVKDKNCDFFKVYIRLVLAENWLASGLPVEEGPAIAEVWSRYLRSLSTQISNTDWRSYAAKVRNRASYLLQSM</sequence>
<accession>A0A7I8IXK9</accession>
<dbReference type="AlphaFoldDB" id="A0A7I8IXK9"/>
<keyword evidence="3" id="KW-1185">Reference proteome</keyword>
<gene>
    <name evidence="2" type="ORF">SI7747_07008973</name>
</gene>
<dbReference type="EMBL" id="CACRZD030000007">
    <property type="protein sequence ID" value="CAA6662588.1"/>
    <property type="molecule type" value="Genomic_DNA"/>
</dbReference>
<evidence type="ECO:0000256" key="1">
    <source>
        <dbReference type="SAM" id="MobiDB-lite"/>
    </source>
</evidence>
<proteinExistence type="predicted"/>
<organism evidence="2">
    <name type="scientific">Spirodela intermedia</name>
    <name type="common">Intermediate duckweed</name>
    <dbReference type="NCBI Taxonomy" id="51605"/>
    <lineage>
        <taxon>Eukaryota</taxon>
        <taxon>Viridiplantae</taxon>
        <taxon>Streptophyta</taxon>
        <taxon>Embryophyta</taxon>
        <taxon>Tracheophyta</taxon>
        <taxon>Spermatophyta</taxon>
        <taxon>Magnoliopsida</taxon>
        <taxon>Liliopsida</taxon>
        <taxon>Araceae</taxon>
        <taxon>Lemnoideae</taxon>
        <taxon>Spirodela</taxon>
    </lineage>
</organism>
<evidence type="ECO:0000313" key="2">
    <source>
        <dbReference type="EMBL" id="CAA2623020.1"/>
    </source>
</evidence>
<protein>
    <submittedName>
        <fullName evidence="2">Uncharacterized protein</fullName>
    </submittedName>
</protein>
<dbReference type="EMBL" id="LR743594">
    <property type="protein sequence ID" value="CAA2623020.1"/>
    <property type="molecule type" value="Genomic_DNA"/>
</dbReference>
<name>A0A7I8IXK9_SPIIN</name>
<reference evidence="2 3" key="1">
    <citation type="submission" date="2019-12" db="EMBL/GenBank/DDBJ databases">
        <authorList>
            <person name="Scholz U."/>
            <person name="Mascher M."/>
            <person name="Fiebig A."/>
        </authorList>
    </citation>
    <scope>NUCLEOTIDE SEQUENCE</scope>
</reference>
<evidence type="ECO:0000313" key="3">
    <source>
        <dbReference type="Proteomes" id="UP001189122"/>
    </source>
</evidence>
<dbReference type="PANTHER" id="PTHR37212:SF2">
    <property type="entry name" value="ACTIN PROTEIN 2_3 COMPLEX SUBUNIT-LIKE PROTEIN"/>
    <property type="match status" value="1"/>
</dbReference>